<name>A0A7V2B1P3_RHOMR</name>
<proteinExistence type="predicted"/>
<dbReference type="AlphaFoldDB" id="A0A7V2B1P3"/>
<dbReference type="GO" id="GO:0009279">
    <property type="term" value="C:cell outer membrane"/>
    <property type="evidence" value="ECO:0007669"/>
    <property type="project" value="UniProtKB-SubCell"/>
</dbReference>
<dbReference type="InterPro" id="IPR011990">
    <property type="entry name" value="TPR-like_helical_dom_sf"/>
</dbReference>
<gene>
    <name evidence="1" type="ORF">ENO59_09135</name>
</gene>
<sequence>MKRYIAPIAAWILVAVGLSFTGGCSNFVQDIEPPIDEVQDQFLDESQIPYEIIGLQQQFGQGYGQSAMLGDLLSDQCFFDTRVQNATFPTYANIDQGNPLRDNNSTTGAMLPLGRAYYISKDLIERVNRIGTFQDESLRQQALYNAYLYGGLVRFTWASYYGLGPDQGGGFDEGGGPFVPSAQLYDRAVALWTEALQYANEVQQRTLYSLIARAHLYNGKYAQARDAAQRGMRPGDAPFVARYSTQDNNPWYFGGGRGRTQIVVADRFQTYLAEDPAEASRIPIERAPSAAGTVFYRQAKYPDRESSLPIITWQENHLMLAELALRLDNDATRALTLVNEVRASRNLSPLSAVDLDVIYVERDKELFVQGQRLMDQRRFNRWHLPAGTWKYLEITERERLSNPNLGG</sequence>
<evidence type="ECO:0000313" key="1">
    <source>
        <dbReference type="EMBL" id="HER96664.1"/>
    </source>
</evidence>
<dbReference type="Gene3D" id="1.25.40.390">
    <property type="match status" value="2"/>
</dbReference>
<dbReference type="PROSITE" id="PS51257">
    <property type="entry name" value="PROKAR_LIPOPROTEIN"/>
    <property type="match status" value="1"/>
</dbReference>
<protein>
    <submittedName>
        <fullName evidence="1">RagB/SusD family nutrient uptake outer membrane protein</fullName>
    </submittedName>
</protein>
<comment type="caution">
    <text evidence="1">The sequence shown here is derived from an EMBL/GenBank/DDBJ whole genome shotgun (WGS) entry which is preliminary data.</text>
</comment>
<accession>A0A7V2B1P3</accession>
<reference evidence="1" key="1">
    <citation type="journal article" date="2020" name="mSystems">
        <title>Genome- and Community-Level Interaction Insights into Carbon Utilization and Element Cycling Functions of Hydrothermarchaeota in Hydrothermal Sediment.</title>
        <authorList>
            <person name="Zhou Z."/>
            <person name="Liu Y."/>
            <person name="Xu W."/>
            <person name="Pan J."/>
            <person name="Luo Z.H."/>
            <person name="Li M."/>
        </authorList>
    </citation>
    <scope>NUCLEOTIDE SEQUENCE [LARGE SCALE GENOMIC DNA]</scope>
    <source>
        <strain evidence="1">SpSt-143</strain>
    </source>
</reference>
<organism evidence="1">
    <name type="scientific">Rhodothermus marinus</name>
    <name type="common">Rhodothermus obamensis</name>
    <dbReference type="NCBI Taxonomy" id="29549"/>
    <lineage>
        <taxon>Bacteria</taxon>
        <taxon>Pseudomonadati</taxon>
        <taxon>Rhodothermota</taxon>
        <taxon>Rhodothermia</taxon>
        <taxon>Rhodothermales</taxon>
        <taxon>Rhodothermaceae</taxon>
        <taxon>Rhodothermus</taxon>
    </lineage>
</organism>
<dbReference type="SUPFAM" id="SSF48452">
    <property type="entry name" value="TPR-like"/>
    <property type="match status" value="1"/>
</dbReference>
<dbReference type="EMBL" id="DSGB01000006">
    <property type="protein sequence ID" value="HER96664.1"/>
    <property type="molecule type" value="Genomic_DNA"/>
</dbReference>